<proteinExistence type="predicted"/>
<accession>A0A369KFB1</accession>
<keyword evidence="3" id="KW-1185">Reference proteome</keyword>
<comment type="caution">
    <text evidence="2">The sequence shown here is derived from an EMBL/GenBank/DDBJ whole genome shotgun (WGS) entry which is preliminary data.</text>
</comment>
<dbReference type="EMBL" id="LUEZ02000005">
    <property type="protein sequence ID" value="RDB30463.1"/>
    <property type="molecule type" value="Genomic_DNA"/>
</dbReference>
<dbReference type="AlphaFoldDB" id="A0A369KFB1"/>
<feature type="region of interest" description="Disordered" evidence="1">
    <location>
        <begin position="70"/>
        <end position="100"/>
    </location>
</feature>
<dbReference type="InParanoid" id="A0A369KFB1"/>
<evidence type="ECO:0000313" key="3">
    <source>
        <dbReference type="Proteomes" id="UP000076154"/>
    </source>
</evidence>
<evidence type="ECO:0000313" key="2">
    <source>
        <dbReference type="EMBL" id="RDB30463.1"/>
    </source>
</evidence>
<name>A0A369KFB1_HYPMA</name>
<feature type="compositionally biased region" description="Basic and acidic residues" evidence="1">
    <location>
        <begin position="71"/>
        <end position="85"/>
    </location>
</feature>
<gene>
    <name evidence="2" type="ORF">Hypma_007002</name>
</gene>
<protein>
    <submittedName>
        <fullName evidence="2">Uncharacterized protein</fullName>
    </submittedName>
</protein>
<reference evidence="2" key="1">
    <citation type="submission" date="2018-04" db="EMBL/GenBank/DDBJ databases">
        <title>Whole genome sequencing of Hypsizygus marmoreus.</title>
        <authorList>
            <person name="Choi I.-G."/>
            <person name="Min B."/>
            <person name="Kim J.-G."/>
            <person name="Kim S."/>
            <person name="Oh Y.-L."/>
            <person name="Kong W.-S."/>
            <person name="Park H."/>
            <person name="Jeong J."/>
            <person name="Song E.-S."/>
        </authorList>
    </citation>
    <scope>NUCLEOTIDE SEQUENCE [LARGE SCALE GENOMIC DNA]</scope>
    <source>
        <strain evidence="2">51987-8</strain>
    </source>
</reference>
<dbReference type="Proteomes" id="UP000076154">
    <property type="component" value="Unassembled WGS sequence"/>
</dbReference>
<organism evidence="2 3">
    <name type="scientific">Hypsizygus marmoreus</name>
    <name type="common">White beech mushroom</name>
    <name type="synonym">Agaricus marmoreus</name>
    <dbReference type="NCBI Taxonomy" id="39966"/>
    <lineage>
        <taxon>Eukaryota</taxon>
        <taxon>Fungi</taxon>
        <taxon>Dikarya</taxon>
        <taxon>Basidiomycota</taxon>
        <taxon>Agaricomycotina</taxon>
        <taxon>Agaricomycetes</taxon>
        <taxon>Agaricomycetidae</taxon>
        <taxon>Agaricales</taxon>
        <taxon>Tricholomatineae</taxon>
        <taxon>Lyophyllaceae</taxon>
        <taxon>Hypsizygus</taxon>
    </lineage>
</organism>
<sequence length="114" mass="12954">MSEPACIRRWPALFRPLYPGTLHVVITRTSAILTRFFISSGTMPWSINVDYAWISLFSCGLFLHSNAPDDPTGRSARDLPFRDRPPPCPKLRSPERPYPHPLCQIRTLSPLLPP</sequence>
<evidence type="ECO:0000256" key="1">
    <source>
        <dbReference type="SAM" id="MobiDB-lite"/>
    </source>
</evidence>